<feature type="non-terminal residue" evidence="12">
    <location>
        <position position="288"/>
    </location>
</feature>
<evidence type="ECO:0000256" key="2">
    <source>
        <dbReference type="ARBA" id="ARBA00003125"/>
    </source>
</evidence>
<accession>A0A1F6VD11</accession>
<evidence type="ECO:0000256" key="8">
    <source>
        <dbReference type="ARBA" id="ARBA00023136"/>
    </source>
</evidence>
<comment type="function">
    <text evidence="2">Catalyzes the conversion of dihydroorotate to orotate with quinone as electron acceptor.</text>
</comment>
<dbReference type="GO" id="GO:0006207">
    <property type="term" value="P:'de novo' pyrimidine nucleobase biosynthetic process"/>
    <property type="evidence" value="ECO:0007669"/>
    <property type="project" value="UniProtKB-UniRule"/>
</dbReference>
<dbReference type="GO" id="GO:0005737">
    <property type="term" value="C:cytoplasm"/>
    <property type="evidence" value="ECO:0007669"/>
    <property type="project" value="InterPro"/>
</dbReference>
<dbReference type="InterPro" id="IPR005719">
    <property type="entry name" value="Dihydroorotate_DH_2"/>
</dbReference>
<dbReference type="GO" id="GO:0044205">
    <property type="term" value="P:'de novo' UMP biosynthetic process"/>
    <property type="evidence" value="ECO:0007669"/>
    <property type="project" value="UniProtKB-UniPathway"/>
</dbReference>
<dbReference type="EMBL" id="MFSP01000058">
    <property type="protein sequence ID" value="OGI67510.1"/>
    <property type="molecule type" value="Genomic_DNA"/>
</dbReference>
<feature type="region of interest" description="Disordered" evidence="10">
    <location>
        <begin position="269"/>
        <end position="288"/>
    </location>
</feature>
<evidence type="ECO:0000259" key="11">
    <source>
        <dbReference type="Pfam" id="PF01180"/>
    </source>
</evidence>
<dbReference type="PANTHER" id="PTHR48109:SF4">
    <property type="entry name" value="DIHYDROOROTATE DEHYDROGENASE (QUINONE), MITOCHONDRIAL"/>
    <property type="match status" value="1"/>
</dbReference>
<dbReference type="PANTHER" id="PTHR48109">
    <property type="entry name" value="DIHYDROOROTATE DEHYDROGENASE (QUINONE), MITOCHONDRIAL-RELATED"/>
    <property type="match status" value="1"/>
</dbReference>
<dbReference type="NCBIfam" id="TIGR01036">
    <property type="entry name" value="pyrD_sub2"/>
    <property type="match status" value="1"/>
</dbReference>
<evidence type="ECO:0000256" key="9">
    <source>
        <dbReference type="NCBIfam" id="TIGR01036"/>
    </source>
</evidence>
<evidence type="ECO:0000256" key="7">
    <source>
        <dbReference type="ARBA" id="ARBA00023002"/>
    </source>
</evidence>
<dbReference type="CDD" id="cd04738">
    <property type="entry name" value="DHOD_2_like"/>
    <property type="match status" value="1"/>
</dbReference>
<feature type="domain" description="Dihydroorotate dehydrogenase catalytic" evidence="11">
    <location>
        <begin position="60"/>
        <end position="287"/>
    </location>
</feature>
<evidence type="ECO:0000256" key="4">
    <source>
        <dbReference type="ARBA" id="ARBA00022630"/>
    </source>
</evidence>
<sequence length="288" mass="31024">MAPIMPASDFDLYQAIRPLLFRIDPERSHHLVLDSLGAACRLPGVARLLRAGYGQQVAALPVDALGLHFPNPIGLAAGLDKDARYPRPLAALGFGWLELGTVTPQPQSGSAKPRLFRIAAQHALINRMGFNSAGLKTFVDNLARRTKPCLLGINIGKNATTPLEKAHDDYIAALRAVYIHAAYVAVNISSPNTPGLRELQERERLEVLLRELKTEQTALARAHELYVPLALKIAPDLSAEQFAFIADAVLKSGFDAVIATNTTLARPGQQHDLVAGESGGLSGRPLKS</sequence>
<keyword evidence="6" id="KW-0665">Pyrimidine biosynthesis</keyword>
<protein>
    <recommendedName>
        <fullName evidence="9">Dihydroorotate dehydrogenase (quinone)</fullName>
        <ecNumber evidence="9">1.3.5.2</ecNumber>
    </recommendedName>
</protein>
<dbReference type="InterPro" id="IPR050074">
    <property type="entry name" value="DHO_dehydrogenase"/>
</dbReference>
<evidence type="ECO:0000256" key="1">
    <source>
        <dbReference type="ARBA" id="ARBA00001917"/>
    </source>
</evidence>
<comment type="pathway">
    <text evidence="3">Pyrimidine metabolism; UMP biosynthesis via de novo pathway.</text>
</comment>
<organism evidence="12 13">
    <name type="scientific">Candidatus Muproteobacteria bacterium RBG_16_60_9</name>
    <dbReference type="NCBI Taxonomy" id="1817755"/>
    <lineage>
        <taxon>Bacteria</taxon>
        <taxon>Pseudomonadati</taxon>
        <taxon>Pseudomonadota</taxon>
        <taxon>Candidatus Muproteobacteria</taxon>
    </lineage>
</organism>
<dbReference type="Gene3D" id="3.20.20.70">
    <property type="entry name" value="Aldolase class I"/>
    <property type="match status" value="1"/>
</dbReference>
<dbReference type="AlphaFoldDB" id="A0A1F6VD11"/>
<dbReference type="UniPathway" id="UPA00070"/>
<keyword evidence="8" id="KW-0472">Membrane</keyword>
<comment type="caution">
    <text evidence="12">The sequence shown here is derived from an EMBL/GenBank/DDBJ whole genome shotgun (WGS) entry which is preliminary data.</text>
</comment>
<dbReference type="GO" id="GO:0005886">
    <property type="term" value="C:plasma membrane"/>
    <property type="evidence" value="ECO:0007669"/>
    <property type="project" value="TreeGrafter"/>
</dbReference>
<evidence type="ECO:0000256" key="6">
    <source>
        <dbReference type="ARBA" id="ARBA00022975"/>
    </source>
</evidence>
<dbReference type="NCBIfam" id="NF003652">
    <property type="entry name" value="PRK05286.2-5"/>
    <property type="match status" value="1"/>
</dbReference>
<evidence type="ECO:0000313" key="13">
    <source>
        <dbReference type="Proteomes" id="UP000179076"/>
    </source>
</evidence>
<name>A0A1F6VD11_9PROT</name>
<dbReference type="SUPFAM" id="SSF51395">
    <property type="entry name" value="FMN-linked oxidoreductases"/>
    <property type="match status" value="1"/>
</dbReference>
<keyword evidence="5" id="KW-0288">FMN</keyword>
<keyword evidence="4" id="KW-0285">Flavoprotein</keyword>
<comment type="cofactor">
    <cofactor evidence="1">
        <name>FMN</name>
        <dbReference type="ChEBI" id="CHEBI:58210"/>
    </cofactor>
</comment>
<evidence type="ECO:0000256" key="5">
    <source>
        <dbReference type="ARBA" id="ARBA00022643"/>
    </source>
</evidence>
<dbReference type="EC" id="1.3.5.2" evidence="9"/>
<dbReference type="Pfam" id="PF01180">
    <property type="entry name" value="DHO_dh"/>
    <property type="match status" value="1"/>
</dbReference>
<keyword evidence="7" id="KW-0560">Oxidoreductase</keyword>
<reference evidence="12 13" key="1">
    <citation type="journal article" date="2016" name="Nat. Commun.">
        <title>Thousands of microbial genomes shed light on interconnected biogeochemical processes in an aquifer system.</title>
        <authorList>
            <person name="Anantharaman K."/>
            <person name="Brown C.T."/>
            <person name="Hug L.A."/>
            <person name="Sharon I."/>
            <person name="Castelle C.J."/>
            <person name="Probst A.J."/>
            <person name="Thomas B.C."/>
            <person name="Singh A."/>
            <person name="Wilkins M.J."/>
            <person name="Karaoz U."/>
            <person name="Brodie E.L."/>
            <person name="Williams K.H."/>
            <person name="Hubbard S.S."/>
            <person name="Banfield J.F."/>
        </authorList>
    </citation>
    <scope>NUCLEOTIDE SEQUENCE [LARGE SCALE GENOMIC DNA]</scope>
</reference>
<dbReference type="PIRSF" id="PIRSF000164">
    <property type="entry name" value="DHO_oxidase"/>
    <property type="match status" value="1"/>
</dbReference>
<dbReference type="InterPro" id="IPR013785">
    <property type="entry name" value="Aldolase_TIM"/>
</dbReference>
<evidence type="ECO:0000256" key="3">
    <source>
        <dbReference type="ARBA" id="ARBA00004725"/>
    </source>
</evidence>
<evidence type="ECO:0000313" key="12">
    <source>
        <dbReference type="EMBL" id="OGI67510.1"/>
    </source>
</evidence>
<gene>
    <name evidence="12" type="ORF">A2W18_05200</name>
</gene>
<dbReference type="InterPro" id="IPR012135">
    <property type="entry name" value="Dihydroorotate_DH_1_2"/>
</dbReference>
<evidence type="ECO:0000256" key="10">
    <source>
        <dbReference type="SAM" id="MobiDB-lite"/>
    </source>
</evidence>
<proteinExistence type="predicted"/>
<dbReference type="GO" id="GO:0106430">
    <property type="term" value="F:dihydroorotate dehydrogenase (quinone) activity"/>
    <property type="evidence" value="ECO:0007669"/>
    <property type="project" value="UniProtKB-EC"/>
</dbReference>
<dbReference type="InterPro" id="IPR005720">
    <property type="entry name" value="Dihydroorotate_DH_cat"/>
</dbReference>
<dbReference type="Proteomes" id="UP000179076">
    <property type="component" value="Unassembled WGS sequence"/>
</dbReference>